<keyword evidence="6 9" id="KW-1133">Transmembrane helix</keyword>
<protein>
    <recommendedName>
        <fullName evidence="12">Sulphur transport domain-containing protein</fullName>
    </recommendedName>
</protein>
<comment type="caution">
    <text evidence="10">The sequence shown here is derived from an EMBL/GenBank/DDBJ whole genome shotgun (WGS) entry which is preliminary data.</text>
</comment>
<evidence type="ECO:0008006" key="12">
    <source>
        <dbReference type="Google" id="ProtNLM"/>
    </source>
</evidence>
<keyword evidence="4" id="KW-0997">Cell inner membrane</keyword>
<sequence length="376" mass="39936">MFTPVESAIGGMLIGLSAAISYLVDGRIAGVAGILGPFLRGATQLQPLTGGQLWKILFLLGLVLGGLIAMACNHDFSFPQAAPFHVVRYIAAAVFVGMGTRIGKGCTSGHGICGLPRFSSRSWVAVPTFMGMAIATVALTRHAFKWEQPRPWAVAELQWPPKWEFPVASLGASALLTFLMLALPTRIQRYVSPTLAGIIFGVGLGCAGMTSQAKVLDFLDFGGTWDPSLAFVMGCGIMVSGPAFLYAEREASKPLCSDCSYEKPPKHGNYFPLILGACFFGIGWGLIGICPGPAIAGVVPYLVDGDGPGFSFGLAFVVICLTWLITDRVVVYLEKKPAAAQAPQASDIEKTSPQPVDEQKAEEKAEDENEVFEAAI</sequence>
<evidence type="ECO:0000256" key="3">
    <source>
        <dbReference type="ARBA" id="ARBA00022475"/>
    </source>
</evidence>
<evidence type="ECO:0000256" key="4">
    <source>
        <dbReference type="ARBA" id="ARBA00022519"/>
    </source>
</evidence>
<name>A0A812K6H0_9DINO</name>
<evidence type="ECO:0000256" key="8">
    <source>
        <dbReference type="SAM" id="MobiDB-lite"/>
    </source>
</evidence>
<dbReference type="OrthoDB" id="10254418at2759"/>
<keyword evidence="2" id="KW-0813">Transport</keyword>
<gene>
    <name evidence="10" type="ORF">SNAT2548_LOCUS8414</name>
</gene>
<dbReference type="GO" id="GO:0005886">
    <property type="term" value="C:plasma membrane"/>
    <property type="evidence" value="ECO:0007669"/>
    <property type="project" value="UniProtKB-SubCell"/>
</dbReference>
<feature type="transmembrane region" description="Helical" evidence="9">
    <location>
        <begin position="230"/>
        <end position="247"/>
    </location>
</feature>
<dbReference type="PANTHER" id="PTHR30574">
    <property type="entry name" value="INNER MEMBRANE PROTEIN YEDE"/>
    <property type="match status" value="1"/>
</dbReference>
<evidence type="ECO:0000256" key="5">
    <source>
        <dbReference type="ARBA" id="ARBA00022692"/>
    </source>
</evidence>
<feature type="transmembrane region" description="Helical" evidence="9">
    <location>
        <begin position="190"/>
        <end position="210"/>
    </location>
</feature>
<evidence type="ECO:0000313" key="11">
    <source>
        <dbReference type="Proteomes" id="UP000604046"/>
    </source>
</evidence>
<evidence type="ECO:0000256" key="7">
    <source>
        <dbReference type="ARBA" id="ARBA00023136"/>
    </source>
</evidence>
<evidence type="ECO:0000256" key="6">
    <source>
        <dbReference type="ARBA" id="ARBA00022989"/>
    </source>
</evidence>
<keyword evidence="11" id="KW-1185">Reference proteome</keyword>
<feature type="transmembrane region" description="Helical" evidence="9">
    <location>
        <begin position="309"/>
        <end position="326"/>
    </location>
</feature>
<feature type="transmembrane region" description="Helical" evidence="9">
    <location>
        <begin position="123"/>
        <end position="143"/>
    </location>
</feature>
<organism evidence="10 11">
    <name type="scientific">Symbiodinium natans</name>
    <dbReference type="NCBI Taxonomy" id="878477"/>
    <lineage>
        <taxon>Eukaryota</taxon>
        <taxon>Sar</taxon>
        <taxon>Alveolata</taxon>
        <taxon>Dinophyceae</taxon>
        <taxon>Suessiales</taxon>
        <taxon>Symbiodiniaceae</taxon>
        <taxon>Symbiodinium</taxon>
    </lineage>
</organism>
<evidence type="ECO:0000313" key="10">
    <source>
        <dbReference type="EMBL" id="CAE7223358.1"/>
    </source>
</evidence>
<dbReference type="InterPro" id="IPR046513">
    <property type="entry name" value="DUF6691"/>
</dbReference>
<keyword evidence="7 9" id="KW-0472">Membrane</keyword>
<dbReference type="AlphaFoldDB" id="A0A812K6H0"/>
<evidence type="ECO:0000256" key="1">
    <source>
        <dbReference type="ARBA" id="ARBA00004429"/>
    </source>
</evidence>
<keyword evidence="3" id="KW-1003">Cell membrane</keyword>
<feature type="region of interest" description="Disordered" evidence="8">
    <location>
        <begin position="338"/>
        <end position="376"/>
    </location>
</feature>
<feature type="transmembrane region" description="Helical" evidence="9">
    <location>
        <begin position="163"/>
        <end position="183"/>
    </location>
</feature>
<comment type="subcellular location">
    <subcellularLocation>
        <location evidence="1">Cell inner membrane</location>
        <topology evidence="1">Multi-pass membrane protein</topology>
    </subcellularLocation>
</comment>
<reference evidence="10" key="1">
    <citation type="submission" date="2021-02" db="EMBL/GenBank/DDBJ databases">
        <authorList>
            <person name="Dougan E. K."/>
            <person name="Rhodes N."/>
            <person name="Thang M."/>
            <person name="Chan C."/>
        </authorList>
    </citation>
    <scope>NUCLEOTIDE SEQUENCE</scope>
</reference>
<evidence type="ECO:0000256" key="9">
    <source>
        <dbReference type="SAM" id="Phobius"/>
    </source>
</evidence>
<keyword evidence="5 9" id="KW-0812">Transmembrane</keyword>
<dbReference type="PANTHER" id="PTHR30574:SF1">
    <property type="entry name" value="SULPHUR TRANSPORT DOMAIN-CONTAINING PROTEIN"/>
    <property type="match status" value="1"/>
</dbReference>
<dbReference type="Pfam" id="PF20398">
    <property type="entry name" value="DUF6691"/>
    <property type="match status" value="1"/>
</dbReference>
<feature type="transmembrane region" description="Helical" evidence="9">
    <location>
        <begin position="56"/>
        <end position="76"/>
    </location>
</feature>
<feature type="transmembrane region" description="Helical" evidence="9">
    <location>
        <begin position="268"/>
        <end position="289"/>
    </location>
</feature>
<dbReference type="InterPro" id="IPR007272">
    <property type="entry name" value="Sulf_transp_TsuA/YedE"/>
</dbReference>
<proteinExistence type="predicted"/>
<dbReference type="Pfam" id="PF04143">
    <property type="entry name" value="Sulf_transp"/>
    <property type="match status" value="1"/>
</dbReference>
<feature type="compositionally biased region" description="Acidic residues" evidence="8">
    <location>
        <begin position="364"/>
        <end position="376"/>
    </location>
</feature>
<feature type="transmembrane region" description="Helical" evidence="9">
    <location>
        <begin position="12"/>
        <end position="35"/>
    </location>
</feature>
<dbReference type="Proteomes" id="UP000604046">
    <property type="component" value="Unassembled WGS sequence"/>
</dbReference>
<evidence type="ECO:0000256" key="2">
    <source>
        <dbReference type="ARBA" id="ARBA00022448"/>
    </source>
</evidence>
<dbReference type="EMBL" id="CAJNDS010000622">
    <property type="protein sequence ID" value="CAE7223358.1"/>
    <property type="molecule type" value="Genomic_DNA"/>
</dbReference>
<accession>A0A812K6H0</accession>